<feature type="transmembrane region" description="Helical" evidence="8">
    <location>
        <begin position="217"/>
        <end position="239"/>
    </location>
</feature>
<gene>
    <name evidence="9" type="ORF">SAMN05421721_103216</name>
</gene>
<dbReference type="FunFam" id="1.10.3470.10:FF:000001">
    <property type="entry name" value="Vitamin B12 ABC transporter permease BtuC"/>
    <property type="match status" value="1"/>
</dbReference>
<evidence type="ECO:0000313" key="9">
    <source>
        <dbReference type="EMBL" id="SFM35981.1"/>
    </source>
</evidence>
<dbReference type="InterPro" id="IPR037294">
    <property type="entry name" value="ABC_BtuC-like"/>
</dbReference>
<comment type="subcellular location">
    <subcellularLocation>
        <location evidence="1">Cell membrane</location>
        <topology evidence="1">Multi-pass membrane protein</topology>
    </subcellularLocation>
</comment>
<dbReference type="GO" id="GO:0022857">
    <property type="term" value="F:transmembrane transporter activity"/>
    <property type="evidence" value="ECO:0007669"/>
    <property type="project" value="InterPro"/>
</dbReference>
<evidence type="ECO:0000256" key="8">
    <source>
        <dbReference type="SAM" id="Phobius"/>
    </source>
</evidence>
<evidence type="ECO:0000256" key="6">
    <source>
        <dbReference type="ARBA" id="ARBA00022989"/>
    </source>
</evidence>
<reference evidence="9 10" key="1">
    <citation type="submission" date="2016-10" db="EMBL/GenBank/DDBJ databases">
        <authorList>
            <person name="de Groot N.N."/>
        </authorList>
    </citation>
    <scope>NUCLEOTIDE SEQUENCE [LARGE SCALE GENOMIC DNA]</scope>
    <source>
        <strain evidence="9 10">DSM 4180</strain>
    </source>
</reference>
<dbReference type="RefSeq" id="WP_244887829.1">
    <property type="nucleotide sequence ID" value="NZ_FOUO01000003.1"/>
</dbReference>
<keyword evidence="5 8" id="KW-0812">Transmembrane</keyword>
<evidence type="ECO:0000313" key="10">
    <source>
        <dbReference type="Proteomes" id="UP000199556"/>
    </source>
</evidence>
<protein>
    <submittedName>
        <fullName evidence="9">Iron complex transport system permease protein</fullName>
    </submittedName>
</protein>
<evidence type="ECO:0000256" key="3">
    <source>
        <dbReference type="ARBA" id="ARBA00022448"/>
    </source>
</evidence>
<dbReference type="Pfam" id="PF01032">
    <property type="entry name" value="FecCD"/>
    <property type="match status" value="1"/>
</dbReference>
<name>A0A1I4Q7C2_ECTMO</name>
<dbReference type="GO" id="GO:0005886">
    <property type="term" value="C:plasma membrane"/>
    <property type="evidence" value="ECO:0007669"/>
    <property type="project" value="UniProtKB-SubCell"/>
</dbReference>
<dbReference type="SUPFAM" id="SSF81345">
    <property type="entry name" value="ABC transporter involved in vitamin B12 uptake, BtuC"/>
    <property type="match status" value="1"/>
</dbReference>
<accession>A0A1I4Q7C2</accession>
<keyword evidence="4" id="KW-1003">Cell membrane</keyword>
<evidence type="ECO:0000256" key="1">
    <source>
        <dbReference type="ARBA" id="ARBA00004651"/>
    </source>
</evidence>
<dbReference type="GO" id="GO:0033214">
    <property type="term" value="P:siderophore-iron import into cell"/>
    <property type="evidence" value="ECO:0007669"/>
    <property type="project" value="TreeGrafter"/>
</dbReference>
<evidence type="ECO:0000256" key="4">
    <source>
        <dbReference type="ARBA" id="ARBA00022475"/>
    </source>
</evidence>
<evidence type="ECO:0000256" key="2">
    <source>
        <dbReference type="ARBA" id="ARBA00007935"/>
    </source>
</evidence>
<dbReference type="PANTHER" id="PTHR30472:SF25">
    <property type="entry name" value="ABC TRANSPORTER PERMEASE PROTEIN MJ0876-RELATED"/>
    <property type="match status" value="1"/>
</dbReference>
<feature type="transmembrane region" description="Helical" evidence="8">
    <location>
        <begin position="174"/>
        <end position="196"/>
    </location>
</feature>
<sequence length="362" mass="38161">MTPAPTQERDCGPQGAATIRAYRLRNRNRWLLLLLLGLALCATLILGLTLGPFPTPPLEVVQALLPGLPWGEADPRSAHIVRNIRLPRLATAGLAGAGLALAGVILQTLLRNPMASPFTLGFSSGASLGAALVIITGFSAFGLAGIVIHAFLGALLVSLIILAMGHWKGATPTALILTGVALMYFFNAATTLLIYFSDVYATREVLFWTVGSLSRAGWDSTLYIALALMLTLPAFLYWAPGLNRLLLGDASARSLGLAVGRLRVGLILLVALLVATVVSFTGGIGFLGLVAPHLARMLIGTDHRFLIPATALLGALLLMLADLVSLHAFPDTILPVGVVTAFLGSPLFIYLILRRREGAPAI</sequence>
<keyword evidence="10" id="KW-1185">Reference proteome</keyword>
<evidence type="ECO:0000256" key="7">
    <source>
        <dbReference type="ARBA" id="ARBA00023136"/>
    </source>
</evidence>
<keyword evidence="7 8" id="KW-0472">Membrane</keyword>
<feature type="transmembrane region" description="Helical" evidence="8">
    <location>
        <begin position="264"/>
        <end position="291"/>
    </location>
</feature>
<feature type="transmembrane region" description="Helical" evidence="8">
    <location>
        <begin position="131"/>
        <end position="162"/>
    </location>
</feature>
<comment type="similarity">
    <text evidence="2">Belongs to the binding-protein-dependent transport system permease family. FecCD subfamily.</text>
</comment>
<evidence type="ECO:0000256" key="5">
    <source>
        <dbReference type="ARBA" id="ARBA00022692"/>
    </source>
</evidence>
<dbReference type="Gene3D" id="1.10.3470.10">
    <property type="entry name" value="ABC transporter involved in vitamin B12 uptake, BtuC"/>
    <property type="match status" value="1"/>
</dbReference>
<feature type="transmembrane region" description="Helical" evidence="8">
    <location>
        <begin position="333"/>
        <end position="353"/>
    </location>
</feature>
<feature type="transmembrane region" description="Helical" evidence="8">
    <location>
        <begin position="303"/>
        <end position="321"/>
    </location>
</feature>
<dbReference type="PANTHER" id="PTHR30472">
    <property type="entry name" value="FERRIC ENTEROBACTIN TRANSPORT SYSTEM PERMEASE PROTEIN"/>
    <property type="match status" value="1"/>
</dbReference>
<feature type="transmembrane region" description="Helical" evidence="8">
    <location>
        <begin position="30"/>
        <end position="50"/>
    </location>
</feature>
<dbReference type="Proteomes" id="UP000199556">
    <property type="component" value="Unassembled WGS sequence"/>
</dbReference>
<dbReference type="STRING" id="195064.SAMN05421721_103216"/>
<proteinExistence type="inferred from homology"/>
<feature type="transmembrane region" description="Helical" evidence="8">
    <location>
        <begin position="89"/>
        <end position="110"/>
    </location>
</feature>
<keyword evidence="3" id="KW-0813">Transport</keyword>
<organism evidence="9 10">
    <name type="scientific">Ectothiorhodospira mobilis</name>
    <dbReference type="NCBI Taxonomy" id="195064"/>
    <lineage>
        <taxon>Bacteria</taxon>
        <taxon>Pseudomonadati</taxon>
        <taxon>Pseudomonadota</taxon>
        <taxon>Gammaproteobacteria</taxon>
        <taxon>Chromatiales</taxon>
        <taxon>Ectothiorhodospiraceae</taxon>
        <taxon>Ectothiorhodospira</taxon>
    </lineage>
</organism>
<dbReference type="CDD" id="cd06550">
    <property type="entry name" value="TM_ABC_iron-siderophores_like"/>
    <property type="match status" value="1"/>
</dbReference>
<dbReference type="AlphaFoldDB" id="A0A1I4Q7C2"/>
<keyword evidence="6 8" id="KW-1133">Transmembrane helix</keyword>
<dbReference type="InterPro" id="IPR000522">
    <property type="entry name" value="ABC_transptr_permease_BtuC"/>
</dbReference>
<dbReference type="EMBL" id="FOUO01000003">
    <property type="protein sequence ID" value="SFM35981.1"/>
    <property type="molecule type" value="Genomic_DNA"/>
</dbReference>